<feature type="region of interest" description="Disordered" evidence="4">
    <location>
        <begin position="38"/>
        <end position="75"/>
    </location>
</feature>
<feature type="region of interest" description="Disordered" evidence="4">
    <location>
        <begin position="979"/>
        <end position="998"/>
    </location>
</feature>
<reference evidence="5" key="1">
    <citation type="journal article" date="2021" name="Proc. Natl. Acad. Sci. U.S.A.">
        <title>Three genomes in the algal genus Volvox reveal the fate of a haploid sex-determining region after a transition to homothallism.</title>
        <authorList>
            <person name="Yamamoto K."/>
            <person name="Hamaji T."/>
            <person name="Kawai-Toyooka H."/>
            <person name="Matsuzaki R."/>
            <person name="Takahashi F."/>
            <person name="Nishimura Y."/>
            <person name="Kawachi M."/>
            <person name="Noguchi H."/>
            <person name="Minakuchi Y."/>
            <person name="Umen J.G."/>
            <person name="Toyoda A."/>
            <person name="Nozaki H."/>
        </authorList>
    </citation>
    <scope>NUCLEOTIDE SEQUENCE</scope>
    <source>
        <strain evidence="5">NIES-3785</strain>
    </source>
</reference>
<keyword evidence="3" id="KW-0809">Transit peptide</keyword>
<feature type="region of interest" description="Disordered" evidence="4">
    <location>
        <begin position="1"/>
        <end position="23"/>
    </location>
</feature>
<evidence type="ECO:0000256" key="2">
    <source>
        <dbReference type="ARBA" id="ARBA00022472"/>
    </source>
</evidence>
<feature type="compositionally biased region" description="Basic and acidic residues" evidence="4">
    <location>
        <begin position="676"/>
        <end position="685"/>
    </location>
</feature>
<evidence type="ECO:0000256" key="1">
    <source>
        <dbReference type="ARBA" id="ARBA00007692"/>
    </source>
</evidence>
<dbReference type="EMBL" id="BNCQ01000005">
    <property type="protein sequence ID" value="GIL98516.1"/>
    <property type="molecule type" value="Genomic_DNA"/>
</dbReference>
<evidence type="ECO:0000313" key="5">
    <source>
        <dbReference type="EMBL" id="GIL98516.1"/>
    </source>
</evidence>
<dbReference type="AlphaFoldDB" id="A0A8J4G3W5"/>
<evidence type="ECO:0000256" key="4">
    <source>
        <dbReference type="SAM" id="MobiDB-lite"/>
    </source>
</evidence>
<gene>
    <name evidence="5" type="ORF">Vretimale_3887</name>
</gene>
<accession>A0A8J4G3W5</accession>
<evidence type="ECO:0000313" key="6">
    <source>
        <dbReference type="Proteomes" id="UP000722791"/>
    </source>
</evidence>
<dbReference type="Proteomes" id="UP000722791">
    <property type="component" value="Unassembled WGS sequence"/>
</dbReference>
<dbReference type="InterPro" id="IPR038538">
    <property type="entry name" value="MTERF_sf"/>
</dbReference>
<dbReference type="Gene3D" id="1.25.70.10">
    <property type="entry name" value="Transcription termination factor 3, mitochondrial"/>
    <property type="match status" value="1"/>
</dbReference>
<evidence type="ECO:0000256" key="3">
    <source>
        <dbReference type="ARBA" id="ARBA00022946"/>
    </source>
</evidence>
<comment type="similarity">
    <text evidence="1">Belongs to the mTERF family.</text>
</comment>
<dbReference type="GO" id="GO:0003676">
    <property type="term" value="F:nucleic acid binding"/>
    <property type="evidence" value="ECO:0007669"/>
    <property type="project" value="InterPro"/>
</dbReference>
<dbReference type="PANTHER" id="PTHR15437">
    <property type="entry name" value="TRANSCRIPTION TERMINATION FACTOR, MITOCHONDRIAL"/>
    <property type="match status" value="1"/>
</dbReference>
<keyword evidence="2" id="KW-0806">Transcription termination</keyword>
<dbReference type="PANTHER" id="PTHR15437:SF6">
    <property type="entry name" value="TRANSCRIPTION TERMINATION FACTOR, MITOCHONDRIAL"/>
    <property type="match status" value="1"/>
</dbReference>
<keyword evidence="2" id="KW-0804">Transcription</keyword>
<dbReference type="GO" id="GO:0006353">
    <property type="term" value="P:DNA-templated transcription termination"/>
    <property type="evidence" value="ECO:0007669"/>
    <property type="project" value="UniProtKB-KW"/>
</dbReference>
<sequence length="998" mass="107401">MLQAWGRKTSPRTLSSNRTGATHVRCSLPRNTILAQSVPSGLEDASPLESAPSGTGRIPSFMGQPSAPEKPSAGRITPLKLARLSEVLRLPVMRVETILQRSPAAVHHMEPEHVAHRLKELCLALYILPKQAAFMVSKQPAYMLLTPLSEIRAKIQQLSDTLGVPAVAVLRTALTVPSILRRSTAFTERRVRAYSTLLRCTPLDVLHIMARGPEYMSDTPSSVRQRMTALGYVLRRPQCTIAAMLQARPDLAFMSGKVMNTKVNGLMCIMDKQKHHVVTLVVKLPALLRCNLDSVRHAFGGLQDLLQKREGFVYAMVCHAPSLLLLTPRSLHQRCTALQRCLEASPEWREQFTQLRPPGVAQLVLNRRSSLSVMMYLTQQRRGGTAHLVQLLSSSPDGGPVKVLGEGWPDFLEWMERRRQFITFRMRQHKATMQMVAEGVVRTGPAARQGSVSGSVPQLQMPLAAQTQEEQGQLQRRDQQQKAISSAAAVTSQVVSGEAAAATMIDNQLHHEIGGLPHHAEQGIIGSRPHITLPPRPADIFLNPSEDCSCSIEDRLHSKSNNFGSRDDGCRRESITQQDTGGYVVAGERQQPGASTSGRQLSWRQLQAEYRRSLHPRARRKAASALQQVGRPASEVFPGLQALPPIKRVKSIQRKAQAKGANLLMPTSAAEGRSASPDERGHPFADQDGSGETPSPRSQRLVGGSSALSSSSHVQPRNSKWAVAFVAAGAGGTGVTELRTAHGSDSLLPWEALHTAGTALCDGDLDRLGELTCLHPMEDGRQSHDLSSLLLSGRRQPPDPGLVQANAGKDGTTIGSSDGLDLGEKAFSASLIASRGAQLTPHLGTCFERGPEDTAGEGETISAEGDGAGIGWPSETTTQSVGPQHVAEQGARKVSLWLHLDPSGIRSSVIDQADVKSPQGESDVLSCRRAAAPPSKEAPQHGPTDEVVLVSGDGSICDITGLGRDTHAMGSRGQETAAAVSVGHGQKRDSALGAIVPR</sequence>
<organism evidence="5 6">
    <name type="scientific">Volvox reticuliferus</name>
    <dbReference type="NCBI Taxonomy" id="1737510"/>
    <lineage>
        <taxon>Eukaryota</taxon>
        <taxon>Viridiplantae</taxon>
        <taxon>Chlorophyta</taxon>
        <taxon>core chlorophytes</taxon>
        <taxon>Chlorophyceae</taxon>
        <taxon>CS clade</taxon>
        <taxon>Chlamydomonadales</taxon>
        <taxon>Volvocaceae</taxon>
        <taxon>Volvox</taxon>
    </lineage>
</organism>
<proteinExistence type="inferred from homology"/>
<dbReference type="InterPro" id="IPR003690">
    <property type="entry name" value="MTERF"/>
</dbReference>
<keyword evidence="2" id="KW-0805">Transcription regulation</keyword>
<comment type="caution">
    <text evidence="5">The sequence shown here is derived from an EMBL/GenBank/DDBJ whole genome shotgun (WGS) entry which is preliminary data.</text>
</comment>
<protein>
    <submittedName>
        <fullName evidence="5">Uncharacterized protein</fullName>
    </submittedName>
</protein>
<feature type="compositionally biased region" description="Polar residues" evidence="4">
    <location>
        <begin position="11"/>
        <end position="20"/>
    </location>
</feature>
<name>A0A8J4G3W5_9CHLO</name>
<feature type="region of interest" description="Disordered" evidence="4">
    <location>
        <begin position="657"/>
        <end position="714"/>
    </location>
</feature>